<dbReference type="SUPFAM" id="SSF161098">
    <property type="entry name" value="MetI-like"/>
    <property type="match status" value="1"/>
</dbReference>
<dbReference type="PANTHER" id="PTHR43744">
    <property type="entry name" value="ABC TRANSPORTER PERMEASE PROTEIN MG189-RELATED-RELATED"/>
    <property type="match status" value="1"/>
</dbReference>
<dbReference type="InterPro" id="IPR000515">
    <property type="entry name" value="MetI-like"/>
</dbReference>
<feature type="transmembrane region" description="Helical" evidence="7">
    <location>
        <begin position="77"/>
        <end position="97"/>
    </location>
</feature>
<sequence length="301" mass="33824">MKQARSRKRLDLVYVFILILIGLIALLMLYPFLYIISVSLSDYRYVSQVTFFPIGLNFDAYQYIFQLKNVQSGYLNTIIYTAVGLAINMVMTVLCAYPLSKKRLPGRRFFNILVLITMYFSAGLIPSYLLVTNYLHINNTIWALVLPGAIGTWNMIVLRIYFISSIPSEIEESCRIDGASELQMLLQIYLPLSLPILVTIGLFYFVGLWNSWFPASLYLDNAEDWPIQLVLKNVMSTQGASLLSGQSGTIAVGQMGKSNSRTDVNSLNNALTLAVALPIILIYPFCQKFFIKGVMVGSLKG</sequence>
<dbReference type="InterPro" id="IPR035906">
    <property type="entry name" value="MetI-like_sf"/>
</dbReference>
<feature type="transmembrane region" description="Helical" evidence="7">
    <location>
        <begin position="141"/>
        <end position="163"/>
    </location>
</feature>
<dbReference type="EMBL" id="DVJP01000008">
    <property type="protein sequence ID" value="HIS75268.1"/>
    <property type="molecule type" value="Genomic_DNA"/>
</dbReference>
<keyword evidence="6 7" id="KW-0472">Membrane</keyword>
<evidence type="ECO:0000256" key="3">
    <source>
        <dbReference type="ARBA" id="ARBA00022475"/>
    </source>
</evidence>
<keyword evidence="4 7" id="KW-0812">Transmembrane</keyword>
<evidence type="ECO:0000313" key="10">
    <source>
        <dbReference type="Proteomes" id="UP000824002"/>
    </source>
</evidence>
<evidence type="ECO:0000256" key="4">
    <source>
        <dbReference type="ARBA" id="ARBA00022692"/>
    </source>
</evidence>
<dbReference type="PROSITE" id="PS50928">
    <property type="entry name" value="ABC_TM1"/>
    <property type="match status" value="1"/>
</dbReference>
<name>A0A9D1FK90_9FIRM</name>
<keyword evidence="2" id="KW-0813">Transport</keyword>
<evidence type="ECO:0000256" key="7">
    <source>
        <dbReference type="SAM" id="Phobius"/>
    </source>
</evidence>
<dbReference type="GO" id="GO:0005886">
    <property type="term" value="C:plasma membrane"/>
    <property type="evidence" value="ECO:0007669"/>
    <property type="project" value="UniProtKB-SubCell"/>
</dbReference>
<dbReference type="PANTHER" id="PTHR43744:SF9">
    <property type="entry name" value="POLYGALACTURONAN_RHAMNOGALACTURONAN TRANSPORT SYSTEM PERMEASE PROTEIN YTCP"/>
    <property type="match status" value="1"/>
</dbReference>
<dbReference type="CDD" id="cd06261">
    <property type="entry name" value="TM_PBP2"/>
    <property type="match status" value="1"/>
</dbReference>
<dbReference type="Gene3D" id="1.10.3720.10">
    <property type="entry name" value="MetI-like"/>
    <property type="match status" value="1"/>
</dbReference>
<evidence type="ECO:0000256" key="5">
    <source>
        <dbReference type="ARBA" id="ARBA00022989"/>
    </source>
</evidence>
<evidence type="ECO:0000313" key="9">
    <source>
        <dbReference type="EMBL" id="HIS75268.1"/>
    </source>
</evidence>
<keyword evidence="5 7" id="KW-1133">Transmembrane helix</keyword>
<gene>
    <name evidence="9" type="ORF">IAB51_00505</name>
</gene>
<feature type="transmembrane region" description="Helical" evidence="7">
    <location>
        <begin position="12"/>
        <end position="36"/>
    </location>
</feature>
<evidence type="ECO:0000259" key="8">
    <source>
        <dbReference type="PROSITE" id="PS50928"/>
    </source>
</evidence>
<feature type="transmembrane region" description="Helical" evidence="7">
    <location>
        <begin position="184"/>
        <end position="206"/>
    </location>
</feature>
<comment type="caution">
    <text evidence="9">The sequence shown here is derived from an EMBL/GenBank/DDBJ whole genome shotgun (WGS) entry which is preliminary data.</text>
</comment>
<organism evidence="9 10">
    <name type="scientific">Candidatus Merdivicinus excrementipullorum</name>
    <dbReference type="NCBI Taxonomy" id="2840867"/>
    <lineage>
        <taxon>Bacteria</taxon>
        <taxon>Bacillati</taxon>
        <taxon>Bacillota</taxon>
        <taxon>Clostridia</taxon>
        <taxon>Eubacteriales</taxon>
        <taxon>Oscillospiraceae</taxon>
        <taxon>Oscillospiraceae incertae sedis</taxon>
        <taxon>Candidatus Merdivicinus</taxon>
    </lineage>
</organism>
<dbReference type="AlphaFoldDB" id="A0A9D1FK90"/>
<dbReference type="Proteomes" id="UP000824002">
    <property type="component" value="Unassembled WGS sequence"/>
</dbReference>
<keyword evidence="3" id="KW-1003">Cell membrane</keyword>
<accession>A0A9D1FK90</accession>
<comment type="subcellular location">
    <subcellularLocation>
        <location evidence="1">Cell membrane</location>
        <topology evidence="1">Multi-pass membrane protein</topology>
    </subcellularLocation>
</comment>
<feature type="transmembrane region" description="Helical" evidence="7">
    <location>
        <begin position="267"/>
        <end position="286"/>
    </location>
</feature>
<feature type="transmembrane region" description="Helical" evidence="7">
    <location>
        <begin position="109"/>
        <end position="129"/>
    </location>
</feature>
<reference evidence="9" key="2">
    <citation type="journal article" date="2021" name="PeerJ">
        <title>Extensive microbial diversity within the chicken gut microbiome revealed by metagenomics and culture.</title>
        <authorList>
            <person name="Gilroy R."/>
            <person name="Ravi A."/>
            <person name="Getino M."/>
            <person name="Pursley I."/>
            <person name="Horton D.L."/>
            <person name="Alikhan N.F."/>
            <person name="Baker D."/>
            <person name="Gharbi K."/>
            <person name="Hall N."/>
            <person name="Watson M."/>
            <person name="Adriaenssens E.M."/>
            <person name="Foster-Nyarko E."/>
            <person name="Jarju S."/>
            <person name="Secka A."/>
            <person name="Antonio M."/>
            <person name="Oren A."/>
            <person name="Chaudhuri R.R."/>
            <person name="La Ragione R."/>
            <person name="Hildebrand F."/>
            <person name="Pallen M.J."/>
        </authorList>
    </citation>
    <scope>NUCLEOTIDE SEQUENCE</scope>
    <source>
        <strain evidence="9">CHK199-13235</strain>
    </source>
</reference>
<evidence type="ECO:0000256" key="2">
    <source>
        <dbReference type="ARBA" id="ARBA00022448"/>
    </source>
</evidence>
<dbReference type="GO" id="GO:0055085">
    <property type="term" value="P:transmembrane transport"/>
    <property type="evidence" value="ECO:0007669"/>
    <property type="project" value="InterPro"/>
</dbReference>
<evidence type="ECO:0000256" key="6">
    <source>
        <dbReference type="ARBA" id="ARBA00023136"/>
    </source>
</evidence>
<proteinExistence type="predicted"/>
<evidence type="ECO:0000256" key="1">
    <source>
        <dbReference type="ARBA" id="ARBA00004651"/>
    </source>
</evidence>
<reference evidence="9" key="1">
    <citation type="submission" date="2020-10" db="EMBL/GenBank/DDBJ databases">
        <authorList>
            <person name="Gilroy R."/>
        </authorList>
    </citation>
    <scope>NUCLEOTIDE SEQUENCE</scope>
    <source>
        <strain evidence="9">CHK199-13235</strain>
    </source>
</reference>
<feature type="domain" description="ABC transmembrane type-1" evidence="8">
    <location>
        <begin position="74"/>
        <end position="283"/>
    </location>
</feature>
<protein>
    <submittedName>
        <fullName evidence="9">Carbohydrate ABC transporter permease</fullName>
    </submittedName>
</protein>